<keyword evidence="4" id="KW-1185">Reference proteome</keyword>
<dbReference type="Pfam" id="PF07811">
    <property type="entry name" value="TadE"/>
    <property type="match status" value="1"/>
</dbReference>
<dbReference type="Proteomes" id="UP000693892">
    <property type="component" value="Unassembled WGS sequence"/>
</dbReference>
<organism evidence="3 4">
    <name type="scientific">Leucobacter soli</name>
    <dbReference type="NCBI Taxonomy" id="2812850"/>
    <lineage>
        <taxon>Bacteria</taxon>
        <taxon>Bacillati</taxon>
        <taxon>Actinomycetota</taxon>
        <taxon>Actinomycetes</taxon>
        <taxon>Micrococcales</taxon>
        <taxon>Microbacteriaceae</taxon>
        <taxon>Leucobacter</taxon>
    </lineage>
</organism>
<feature type="transmembrane region" description="Helical" evidence="1">
    <location>
        <begin position="30"/>
        <end position="50"/>
    </location>
</feature>
<accession>A0A916K1A9</accession>
<dbReference type="EMBL" id="CAJVAP010000027">
    <property type="protein sequence ID" value="CAG7617292.1"/>
    <property type="molecule type" value="Genomic_DNA"/>
</dbReference>
<gene>
    <name evidence="3" type="ORF">LEUCIP111803_02084</name>
</gene>
<keyword evidence="1" id="KW-0472">Membrane</keyword>
<comment type="caution">
    <text evidence="3">The sequence shown here is derived from an EMBL/GenBank/DDBJ whole genome shotgun (WGS) entry which is preliminary data.</text>
</comment>
<name>A0A916K1A9_9MICO</name>
<proteinExistence type="predicted"/>
<dbReference type="InterPro" id="IPR012495">
    <property type="entry name" value="TadE-like_dom"/>
</dbReference>
<reference evidence="3" key="1">
    <citation type="submission" date="2021-06" db="EMBL/GenBank/DDBJ databases">
        <authorList>
            <person name="Criscuolo A."/>
        </authorList>
    </citation>
    <scope>NUCLEOTIDE SEQUENCE</scope>
    <source>
        <strain evidence="3">CIP111803</strain>
    </source>
</reference>
<protein>
    <recommendedName>
        <fullName evidence="2">TadE-like domain-containing protein</fullName>
    </recommendedName>
</protein>
<keyword evidence="1" id="KW-0812">Transmembrane</keyword>
<keyword evidence="1" id="KW-1133">Transmembrane helix</keyword>
<evidence type="ECO:0000259" key="2">
    <source>
        <dbReference type="Pfam" id="PF07811"/>
    </source>
</evidence>
<evidence type="ECO:0000256" key="1">
    <source>
        <dbReference type="SAM" id="Phobius"/>
    </source>
</evidence>
<dbReference type="RefSeq" id="WP_236022101.1">
    <property type="nucleotide sequence ID" value="NZ_CAJVAP010000027.1"/>
</dbReference>
<evidence type="ECO:0000313" key="4">
    <source>
        <dbReference type="Proteomes" id="UP000693892"/>
    </source>
</evidence>
<dbReference type="AlphaFoldDB" id="A0A916K1A9"/>
<evidence type="ECO:0000313" key="3">
    <source>
        <dbReference type="EMBL" id="CAG7617292.1"/>
    </source>
</evidence>
<feature type="domain" description="TadE-like" evidence="2">
    <location>
        <begin position="24"/>
        <end position="66"/>
    </location>
</feature>
<sequence>MPHSAAGGRSDRWARSAPLANTRGAVAAEFVIVMPALLLVLLLAIGAILLSAQRVALTAAAAELVRLEARGDRTAAQARLGSLGDGTTVSRSRDGPLLCLTLRAHPGAGALAAVEIRAMACAAVIEAER</sequence>